<name>A0A1D3K6Y8_PSEVE</name>
<feature type="signal peptide" evidence="2">
    <location>
        <begin position="1"/>
        <end position="24"/>
    </location>
</feature>
<gene>
    <name evidence="3" type="ORF">PVE_R2G0030</name>
</gene>
<sequence length="79" mass="8160">MMGIKKTVLGFAIVALFAATSANAGNGGNGGNGSGNPKNDAGHPTKEAVARYVWKDGKLVPNPKRAEDRHDGIQVTVSK</sequence>
<feature type="compositionally biased region" description="Gly residues" evidence="1">
    <location>
        <begin position="25"/>
        <end position="34"/>
    </location>
</feature>
<dbReference type="AlphaFoldDB" id="A0A1D3K6Y8"/>
<evidence type="ECO:0000256" key="2">
    <source>
        <dbReference type="SAM" id="SignalP"/>
    </source>
</evidence>
<feature type="compositionally biased region" description="Basic and acidic residues" evidence="1">
    <location>
        <begin position="60"/>
        <end position="72"/>
    </location>
</feature>
<feature type="chain" id="PRO_5008916530" evidence="2">
    <location>
        <begin position="25"/>
        <end position="79"/>
    </location>
</feature>
<evidence type="ECO:0000313" key="3">
    <source>
        <dbReference type="EMBL" id="SBW84060.1"/>
    </source>
</evidence>
<feature type="region of interest" description="Disordered" evidence="1">
    <location>
        <begin position="24"/>
        <end position="47"/>
    </location>
</feature>
<proteinExistence type="predicted"/>
<reference evidence="4" key="1">
    <citation type="submission" date="2016-07" db="EMBL/GenBank/DDBJ databases">
        <authorList>
            <person name="Florea S."/>
            <person name="Webb J.S."/>
            <person name="Jaromczyk J."/>
            <person name="Schardl C.L."/>
        </authorList>
    </citation>
    <scope>NUCLEOTIDE SEQUENCE [LARGE SCALE GENOMIC DNA]</scope>
    <source>
        <strain evidence="4">1YdBTEX2</strain>
    </source>
</reference>
<organism evidence="3 4">
    <name type="scientific">Pseudomonas veronii 1YdBTEX2</name>
    <dbReference type="NCBI Taxonomy" id="1295141"/>
    <lineage>
        <taxon>Bacteria</taxon>
        <taxon>Pseudomonadati</taxon>
        <taxon>Pseudomonadota</taxon>
        <taxon>Gammaproteobacteria</taxon>
        <taxon>Pseudomonadales</taxon>
        <taxon>Pseudomonadaceae</taxon>
        <taxon>Pseudomonas</taxon>
    </lineage>
</organism>
<protein>
    <submittedName>
        <fullName evidence="3">Hypothetical secreted protein</fullName>
    </submittedName>
</protein>
<dbReference type="EMBL" id="LT599584">
    <property type="protein sequence ID" value="SBW84060.1"/>
    <property type="molecule type" value="Genomic_DNA"/>
</dbReference>
<evidence type="ECO:0000313" key="4">
    <source>
        <dbReference type="Proteomes" id="UP000245431"/>
    </source>
</evidence>
<evidence type="ECO:0000256" key="1">
    <source>
        <dbReference type="SAM" id="MobiDB-lite"/>
    </source>
</evidence>
<feature type="region of interest" description="Disordered" evidence="1">
    <location>
        <begin position="60"/>
        <end position="79"/>
    </location>
</feature>
<keyword evidence="2" id="KW-0732">Signal</keyword>
<accession>A0A1D3K6Y8</accession>
<dbReference type="Proteomes" id="UP000245431">
    <property type="component" value="Chromosome PVE_r2"/>
</dbReference>